<sequence>GLNSILFAINIDNADLNGSAKTAPTVSYILKESTQNVTSLLKESTQGVSSLLRDITSSSAVSILIKPEHESDPLPVLSKRLTTDGKTKKERKKKKKASTIISFDEDVEDPDLVNVAKSLMSSIESSEEQIDRSSEAVPHFEAQFQYDLRDQENDDSPCVNGDFDYRKLDMQSIDNEQLDDYDTYEPETVSMSGAKSASCEQ</sequence>
<evidence type="ECO:0000256" key="1">
    <source>
        <dbReference type="SAM" id="MobiDB-lite"/>
    </source>
</evidence>
<dbReference type="Proteomes" id="UP001162483">
    <property type="component" value="Unassembled WGS sequence"/>
</dbReference>
<feature type="region of interest" description="Disordered" evidence="1">
    <location>
        <begin position="174"/>
        <end position="201"/>
    </location>
</feature>
<feature type="compositionally biased region" description="Acidic residues" evidence="1">
    <location>
        <begin position="176"/>
        <end position="185"/>
    </location>
</feature>
<dbReference type="PANTHER" id="PTHR47194:SF4">
    <property type="entry name" value="SORTING NEXIN-29"/>
    <property type="match status" value="1"/>
</dbReference>
<accession>A0ABN9FLC3</accession>
<organism evidence="2 3">
    <name type="scientific">Staurois parvus</name>
    <dbReference type="NCBI Taxonomy" id="386267"/>
    <lineage>
        <taxon>Eukaryota</taxon>
        <taxon>Metazoa</taxon>
        <taxon>Chordata</taxon>
        <taxon>Craniata</taxon>
        <taxon>Vertebrata</taxon>
        <taxon>Euteleostomi</taxon>
        <taxon>Amphibia</taxon>
        <taxon>Batrachia</taxon>
        <taxon>Anura</taxon>
        <taxon>Neobatrachia</taxon>
        <taxon>Ranoidea</taxon>
        <taxon>Ranidae</taxon>
        <taxon>Staurois</taxon>
    </lineage>
</organism>
<dbReference type="PANTHER" id="PTHR47194">
    <property type="entry name" value="SORTING NEXIN-29-RELATED"/>
    <property type="match status" value="1"/>
</dbReference>
<protein>
    <submittedName>
        <fullName evidence="2">Uncharacterized protein</fullName>
    </submittedName>
</protein>
<evidence type="ECO:0000313" key="2">
    <source>
        <dbReference type="EMBL" id="CAI9596326.1"/>
    </source>
</evidence>
<dbReference type="EMBL" id="CATNWA010016910">
    <property type="protein sequence ID" value="CAI9596326.1"/>
    <property type="molecule type" value="Genomic_DNA"/>
</dbReference>
<feature type="compositionally biased region" description="Polar residues" evidence="1">
    <location>
        <begin position="189"/>
        <end position="201"/>
    </location>
</feature>
<evidence type="ECO:0000313" key="3">
    <source>
        <dbReference type="Proteomes" id="UP001162483"/>
    </source>
</evidence>
<gene>
    <name evidence="2" type="ORF">SPARVUS_LOCUS12052187</name>
</gene>
<comment type="caution">
    <text evidence="2">The sequence shown here is derived from an EMBL/GenBank/DDBJ whole genome shotgun (WGS) entry which is preliminary data.</text>
</comment>
<reference evidence="2" key="1">
    <citation type="submission" date="2023-05" db="EMBL/GenBank/DDBJ databases">
        <authorList>
            <person name="Stuckert A."/>
        </authorList>
    </citation>
    <scope>NUCLEOTIDE SEQUENCE</scope>
</reference>
<keyword evidence="3" id="KW-1185">Reference proteome</keyword>
<feature type="non-terminal residue" evidence="2">
    <location>
        <position position="1"/>
    </location>
</feature>
<name>A0ABN9FLC3_9NEOB</name>
<proteinExistence type="predicted"/>